<dbReference type="EMBL" id="JAIVFL010000001">
    <property type="protein sequence ID" value="MCI4675959.1"/>
    <property type="molecule type" value="Genomic_DNA"/>
</dbReference>
<evidence type="ECO:0000256" key="1">
    <source>
        <dbReference type="SAM" id="MobiDB-lite"/>
    </source>
</evidence>
<organism evidence="2 4">
    <name type="scientific">Candidatus Mycolicibacterium alkanivorans</name>
    <dbReference type="NCBI Taxonomy" id="2954114"/>
    <lineage>
        <taxon>Bacteria</taxon>
        <taxon>Bacillati</taxon>
        <taxon>Actinomycetota</taxon>
        <taxon>Actinomycetes</taxon>
        <taxon>Mycobacteriales</taxon>
        <taxon>Mycobacteriaceae</taxon>
        <taxon>Mycolicibacterium</taxon>
    </lineage>
</organism>
<dbReference type="InterPro" id="IPR011990">
    <property type="entry name" value="TPR-like_helical_dom_sf"/>
</dbReference>
<feature type="region of interest" description="Disordered" evidence="1">
    <location>
        <begin position="293"/>
        <end position="313"/>
    </location>
</feature>
<protein>
    <submittedName>
        <fullName evidence="2">SEC-C domain-containing protein</fullName>
    </submittedName>
</protein>
<dbReference type="Pfam" id="PF02810">
    <property type="entry name" value="SEC-C"/>
    <property type="match status" value="1"/>
</dbReference>
<dbReference type="EMBL" id="JAIVFL010000001">
    <property type="protein sequence ID" value="MCI4675209.1"/>
    <property type="molecule type" value="Genomic_DNA"/>
</dbReference>
<comment type="caution">
    <text evidence="2">The sequence shown here is derived from an EMBL/GenBank/DDBJ whole genome shotgun (WGS) entry which is preliminary data.</text>
</comment>
<accession>A0ABS9YVF8</accession>
<evidence type="ECO:0000313" key="2">
    <source>
        <dbReference type="EMBL" id="MCI4675209.1"/>
    </source>
</evidence>
<dbReference type="Gene3D" id="3.10.450.50">
    <property type="match status" value="1"/>
</dbReference>
<dbReference type="SUPFAM" id="SSF103642">
    <property type="entry name" value="Sec-C motif"/>
    <property type="match status" value="1"/>
</dbReference>
<evidence type="ECO:0000313" key="3">
    <source>
        <dbReference type="EMBL" id="MCI4675959.1"/>
    </source>
</evidence>
<proteinExistence type="predicted"/>
<sequence>MAQAFDSVAAVSRILTEHGPLDEDDVIARIRAEGDDPEKRPGPVINEILCPARQLTDDRWVWLPKVLLGRVFTHRVRADEVAYDLLTVTPDLDPITELCLHEGYQQLADGSPVSVVLAEYDHQLLRQRGIPPEVIDPLGALLLLPPGTLSGLGAADGDLVGVRLSVSGLVIERVAAVQSPTDVGERLAATLDADKPTFLDSAVWTVCVDDPAVFTEPLPPLRDIIEDCGLVHDDDWLAPPGFDFERWRFERDCERLIRRYGLEPDDALTLRALVAVYDQMSAILEAAIGADEVPDDSSDAAGDDETPPDDPAGYRALAAAFGSALSDPLLAQLLVDETVGRGGAPAALGLFAETLEPQVARTARVAYRWLRAVALEQIGDVESAEREYLAAESMDTDWPPTLLDLARFASDRGDAERGLALLRRAGAGPGHPLTRILEQHRATPHTDLGRNDACWCGSGRKYKKCHLGHEQLPLDDRVGWLYLKACHHVFLTDWRELLEEAAEARAAHGSADAKLPAGVDDPLLIDTVLFEGGAFADFLAKRGSLLPDDERLLADQWLLVDRSVFEVEQVHRGQGIEVRDVRTGDVVEVHERTASGQLRPGQLICARVVPAGRTHQFLGGAEPVALHERDRLIDLLDSEPDPVDLVEFLSRRFAPPTLVNTEGDALTMCEATVKIGDSARIEALLDDAFDRADDEPHWIEHVTTDGMQRISATVALEGDQLRVHTNSEQRMDRVLAVLTRLDPSATLLDDVRQPVRDVHEAVGLAQQMPTPGAGAFDPDDPQIAQTLDGFIREYETAWLDEPIPALDGHTPRQAAEDPTRRADLIKLLDSFPVADGSTGMDADRLRAALGLQ</sequence>
<feature type="compositionally biased region" description="Acidic residues" evidence="1">
    <location>
        <begin position="293"/>
        <end position="308"/>
    </location>
</feature>
<gene>
    <name evidence="2" type="ORF">K9U37_10060</name>
    <name evidence="3" type="ORF">K9U37_14195</name>
</gene>
<dbReference type="InterPro" id="IPR004027">
    <property type="entry name" value="SEC_C_motif"/>
</dbReference>
<dbReference type="RefSeq" id="WP_243071555.1">
    <property type="nucleotide sequence ID" value="NZ_JAIVFL010000001.1"/>
</dbReference>
<reference evidence="2" key="1">
    <citation type="journal article" date="2022" name="ISME J.">
        <title>Identification of active gaseous-alkane degraders at natural gas seeps.</title>
        <authorList>
            <person name="Farhan Ul Haque M."/>
            <person name="Hernandez M."/>
            <person name="Crombie A.T."/>
            <person name="Murrell J.C."/>
        </authorList>
    </citation>
    <scope>NUCLEOTIDE SEQUENCE</scope>
    <source>
        <strain evidence="2">ANDR5</strain>
    </source>
</reference>
<dbReference type="Gene3D" id="1.25.40.10">
    <property type="entry name" value="Tetratricopeptide repeat domain"/>
    <property type="match status" value="1"/>
</dbReference>
<name>A0ABS9YVF8_9MYCO</name>
<keyword evidence="4" id="KW-1185">Reference proteome</keyword>
<evidence type="ECO:0000313" key="4">
    <source>
        <dbReference type="Proteomes" id="UP001139068"/>
    </source>
</evidence>
<dbReference type="Proteomes" id="UP001139068">
    <property type="component" value="Unassembled WGS sequence"/>
</dbReference>